<evidence type="ECO:0000313" key="2">
    <source>
        <dbReference type="Proteomes" id="UP001058974"/>
    </source>
</evidence>
<reference evidence="1 2" key="1">
    <citation type="journal article" date="2022" name="Nat. Genet.">
        <title>Improved pea reference genome and pan-genome highlight genomic features and evolutionary characteristics.</title>
        <authorList>
            <person name="Yang T."/>
            <person name="Liu R."/>
            <person name="Luo Y."/>
            <person name="Hu S."/>
            <person name="Wang D."/>
            <person name="Wang C."/>
            <person name="Pandey M.K."/>
            <person name="Ge S."/>
            <person name="Xu Q."/>
            <person name="Li N."/>
            <person name="Li G."/>
            <person name="Huang Y."/>
            <person name="Saxena R.K."/>
            <person name="Ji Y."/>
            <person name="Li M."/>
            <person name="Yan X."/>
            <person name="He Y."/>
            <person name="Liu Y."/>
            <person name="Wang X."/>
            <person name="Xiang C."/>
            <person name="Varshney R.K."/>
            <person name="Ding H."/>
            <person name="Gao S."/>
            <person name="Zong X."/>
        </authorList>
    </citation>
    <scope>NUCLEOTIDE SEQUENCE [LARGE SCALE GENOMIC DNA]</scope>
    <source>
        <strain evidence="1 2">cv. Zhongwan 6</strain>
    </source>
</reference>
<protein>
    <submittedName>
        <fullName evidence="1">Uncharacterized protein</fullName>
    </submittedName>
</protein>
<dbReference type="Proteomes" id="UP001058974">
    <property type="component" value="Chromosome 5"/>
</dbReference>
<gene>
    <name evidence="1" type="ORF">KIW84_054563</name>
</gene>
<name>A0A9D5AIF1_PEA</name>
<dbReference type="Gramene" id="Psat05G0456300-T1">
    <property type="protein sequence ID" value="KAI5408771.1"/>
    <property type="gene ID" value="KIW84_054563"/>
</dbReference>
<comment type="caution">
    <text evidence="1">The sequence shown here is derived from an EMBL/GenBank/DDBJ whole genome shotgun (WGS) entry which is preliminary data.</text>
</comment>
<organism evidence="1 2">
    <name type="scientific">Pisum sativum</name>
    <name type="common">Garden pea</name>
    <name type="synonym">Lathyrus oleraceus</name>
    <dbReference type="NCBI Taxonomy" id="3888"/>
    <lineage>
        <taxon>Eukaryota</taxon>
        <taxon>Viridiplantae</taxon>
        <taxon>Streptophyta</taxon>
        <taxon>Embryophyta</taxon>
        <taxon>Tracheophyta</taxon>
        <taxon>Spermatophyta</taxon>
        <taxon>Magnoliopsida</taxon>
        <taxon>eudicotyledons</taxon>
        <taxon>Gunneridae</taxon>
        <taxon>Pentapetalae</taxon>
        <taxon>rosids</taxon>
        <taxon>fabids</taxon>
        <taxon>Fabales</taxon>
        <taxon>Fabaceae</taxon>
        <taxon>Papilionoideae</taxon>
        <taxon>50 kb inversion clade</taxon>
        <taxon>NPAAA clade</taxon>
        <taxon>Hologalegina</taxon>
        <taxon>IRL clade</taxon>
        <taxon>Fabeae</taxon>
        <taxon>Lathyrus</taxon>
    </lineage>
</organism>
<accession>A0A9D5AIF1</accession>
<evidence type="ECO:0000313" key="1">
    <source>
        <dbReference type="EMBL" id="KAI5408771.1"/>
    </source>
</evidence>
<dbReference type="AlphaFoldDB" id="A0A9D5AIF1"/>
<dbReference type="EMBL" id="JAMSHJ010000005">
    <property type="protein sequence ID" value="KAI5408771.1"/>
    <property type="molecule type" value="Genomic_DNA"/>
</dbReference>
<sequence length="202" mass="23150">MERANMAIKGGLFVPYFYFPFHVINELEDLIPFTPFEADFLAIANAAPPKSYPLCEVSSGPSRSYVIIWVSFPPSGYSYLLWGRDPPHPWLDNFVPHVFVETLSEPYEDWEKGFVRVRRQDRASLVTTKATSTFSFSLSWTTNPQLIKWVDSKALSVLERGVIHVLGCFQVMSSRILITMDRKNYDGVDKYLGRLYGMKGTF</sequence>
<keyword evidence="2" id="KW-1185">Reference proteome</keyword>
<proteinExistence type="predicted"/>